<proteinExistence type="predicted"/>
<keyword evidence="1" id="KW-0732">Signal</keyword>
<gene>
    <name evidence="2" type="ORF">DdX_02705</name>
</gene>
<feature type="chain" id="PRO_5041947387" description="Pectinesterase inhibitor domain-containing protein" evidence="1">
    <location>
        <begin position="26"/>
        <end position="146"/>
    </location>
</feature>
<organism evidence="2 3">
    <name type="scientific">Ditylenchus destructor</name>
    <dbReference type="NCBI Taxonomy" id="166010"/>
    <lineage>
        <taxon>Eukaryota</taxon>
        <taxon>Metazoa</taxon>
        <taxon>Ecdysozoa</taxon>
        <taxon>Nematoda</taxon>
        <taxon>Chromadorea</taxon>
        <taxon>Rhabditida</taxon>
        <taxon>Tylenchina</taxon>
        <taxon>Tylenchomorpha</taxon>
        <taxon>Sphaerularioidea</taxon>
        <taxon>Anguinidae</taxon>
        <taxon>Anguininae</taxon>
        <taxon>Ditylenchus</taxon>
    </lineage>
</organism>
<dbReference type="EMBL" id="JAKKPZ010000002">
    <property type="protein sequence ID" value="KAI1726012.1"/>
    <property type="molecule type" value="Genomic_DNA"/>
</dbReference>
<protein>
    <recommendedName>
        <fullName evidence="4">Pectinesterase inhibitor domain-containing protein</fullName>
    </recommendedName>
</protein>
<dbReference type="AlphaFoldDB" id="A0AAD4NEQ3"/>
<accession>A0AAD4NEQ3</accession>
<evidence type="ECO:0008006" key="4">
    <source>
        <dbReference type="Google" id="ProtNLM"/>
    </source>
</evidence>
<comment type="caution">
    <text evidence="2">The sequence shown here is derived from an EMBL/GenBank/DDBJ whole genome shotgun (WGS) entry which is preliminary data.</text>
</comment>
<evidence type="ECO:0000313" key="2">
    <source>
        <dbReference type="EMBL" id="KAI1726012.1"/>
    </source>
</evidence>
<keyword evidence="3" id="KW-1185">Reference proteome</keyword>
<evidence type="ECO:0000313" key="3">
    <source>
        <dbReference type="Proteomes" id="UP001201812"/>
    </source>
</evidence>
<name>A0AAD4NEQ3_9BILA</name>
<evidence type="ECO:0000256" key="1">
    <source>
        <dbReference type="SAM" id="SignalP"/>
    </source>
</evidence>
<dbReference type="Proteomes" id="UP001201812">
    <property type="component" value="Unassembled WGS sequence"/>
</dbReference>
<feature type="signal peptide" evidence="1">
    <location>
        <begin position="1"/>
        <end position="25"/>
    </location>
</feature>
<sequence length="146" mass="16451">MSRSIITSLHVMLFVATLVFIPVNASPSDPLYQLSSECARRLTPLIATNCTSSKNLMDTIKLEDICTSMLYMMKCFNSLIQTICDKHDFDAYWKAVTIEMDPSMRRLSECQETINYAVKSGASDPGSTSSFIVHRTAKRSLKYLFT</sequence>
<reference evidence="2" key="1">
    <citation type="submission" date="2022-01" db="EMBL/GenBank/DDBJ databases">
        <title>Genome Sequence Resource for Two Populations of Ditylenchus destructor, the Migratory Endoparasitic Phytonematode.</title>
        <authorList>
            <person name="Zhang H."/>
            <person name="Lin R."/>
            <person name="Xie B."/>
        </authorList>
    </citation>
    <scope>NUCLEOTIDE SEQUENCE</scope>
    <source>
        <strain evidence="2">BazhouSP</strain>
    </source>
</reference>